<dbReference type="RefSeq" id="XP_008868105.1">
    <property type="nucleotide sequence ID" value="XM_008869883.1"/>
</dbReference>
<dbReference type="eggNOG" id="ENOG502SV4X">
    <property type="taxonomic scope" value="Eukaryota"/>
</dbReference>
<dbReference type="OrthoDB" id="73834at2759"/>
<gene>
    <name evidence="1" type="ORF">H310_05220</name>
</gene>
<name>A0A024UBW6_9STRA</name>
<dbReference type="VEuPathDB" id="FungiDB:H310_05220"/>
<sequence length="143" mass="16782">MQYLLQYREPQFKCNYCGANETYQHFLFECRFSQEVWTPFGSIHRLLSCAVPVNAKELVFDVPKPRYGIWLQRNDRTFRPDLPNKTSMELAVQVAHLIKLHLSQLLQDLPIKKSYSKVFNTLRVLSTDVCLRQYLVPNAITDS</sequence>
<organism evidence="1">
    <name type="scientific">Aphanomyces invadans</name>
    <dbReference type="NCBI Taxonomy" id="157072"/>
    <lineage>
        <taxon>Eukaryota</taxon>
        <taxon>Sar</taxon>
        <taxon>Stramenopiles</taxon>
        <taxon>Oomycota</taxon>
        <taxon>Saprolegniomycetes</taxon>
        <taxon>Saprolegniales</taxon>
        <taxon>Verrucalvaceae</taxon>
        <taxon>Aphanomyces</taxon>
    </lineage>
</organism>
<dbReference type="AlphaFoldDB" id="A0A024UBW6"/>
<dbReference type="GeneID" id="20082270"/>
<reference evidence="1" key="1">
    <citation type="submission" date="2013-12" db="EMBL/GenBank/DDBJ databases">
        <title>The Genome Sequence of Aphanomyces invadans NJM9701.</title>
        <authorList>
            <consortium name="The Broad Institute Genomics Platform"/>
            <person name="Russ C."/>
            <person name="Tyler B."/>
            <person name="van West P."/>
            <person name="Dieguez-Uribeondo J."/>
            <person name="Young S.K."/>
            <person name="Zeng Q."/>
            <person name="Gargeya S."/>
            <person name="Fitzgerald M."/>
            <person name="Abouelleil A."/>
            <person name="Alvarado L."/>
            <person name="Chapman S.B."/>
            <person name="Gainer-Dewar J."/>
            <person name="Goldberg J."/>
            <person name="Griggs A."/>
            <person name="Gujja S."/>
            <person name="Hansen M."/>
            <person name="Howarth C."/>
            <person name="Imamovic A."/>
            <person name="Ireland A."/>
            <person name="Larimer J."/>
            <person name="McCowan C."/>
            <person name="Murphy C."/>
            <person name="Pearson M."/>
            <person name="Poon T.W."/>
            <person name="Priest M."/>
            <person name="Roberts A."/>
            <person name="Saif S."/>
            <person name="Shea T."/>
            <person name="Sykes S."/>
            <person name="Wortman J."/>
            <person name="Nusbaum C."/>
            <person name="Birren B."/>
        </authorList>
    </citation>
    <scope>NUCLEOTIDE SEQUENCE [LARGE SCALE GENOMIC DNA]</scope>
    <source>
        <strain evidence="1">NJM9701</strain>
    </source>
</reference>
<proteinExistence type="predicted"/>
<protein>
    <recommendedName>
        <fullName evidence="2">Reverse transcriptase zinc-binding domain-containing protein</fullName>
    </recommendedName>
</protein>
<evidence type="ECO:0008006" key="2">
    <source>
        <dbReference type="Google" id="ProtNLM"/>
    </source>
</evidence>
<dbReference type="EMBL" id="KI913959">
    <property type="protein sequence ID" value="ETW03876.1"/>
    <property type="molecule type" value="Genomic_DNA"/>
</dbReference>
<accession>A0A024UBW6</accession>
<evidence type="ECO:0000313" key="1">
    <source>
        <dbReference type="EMBL" id="ETW03876.1"/>
    </source>
</evidence>